<comment type="caution">
    <text evidence="2">The sequence shown here is derived from an EMBL/GenBank/DDBJ whole genome shotgun (WGS) entry which is preliminary data.</text>
</comment>
<organism evidence="2 3">
    <name type="scientific">Fulvivirga sediminis</name>
    <dbReference type="NCBI Taxonomy" id="2803949"/>
    <lineage>
        <taxon>Bacteria</taxon>
        <taxon>Pseudomonadati</taxon>
        <taxon>Bacteroidota</taxon>
        <taxon>Cytophagia</taxon>
        <taxon>Cytophagales</taxon>
        <taxon>Fulvivirgaceae</taxon>
        <taxon>Fulvivirga</taxon>
    </lineage>
</organism>
<keyword evidence="3" id="KW-1185">Reference proteome</keyword>
<sequence>MKIVRLLLIIMAFSSFPSLISCDDPYEEVANNQEDVLTDPPGGEGESTRGD</sequence>
<dbReference type="EMBL" id="JAESIY010000008">
    <property type="protein sequence ID" value="MBL3657526.1"/>
    <property type="molecule type" value="Genomic_DNA"/>
</dbReference>
<evidence type="ECO:0000313" key="3">
    <source>
        <dbReference type="Proteomes" id="UP000659388"/>
    </source>
</evidence>
<dbReference type="PROSITE" id="PS51257">
    <property type="entry name" value="PROKAR_LIPOPROTEIN"/>
    <property type="match status" value="1"/>
</dbReference>
<reference evidence="2" key="1">
    <citation type="submission" date="2021-01" db="EMBL/GenBank/DDBJ databases">
        <title>Fulvivirga kasyanovii gen. nov., sp nov., a novel member of the phylum Bacteroidetes isolated from seawater in a mussel farm.</title>
        <authorList>
            <person name="Zhao L.-H."/>
            <person name="Wang Z.-J."/>
        </authorList>
    </citation>
    <scope>NUCLEOTIDE SEQUENCE</scope>
    <source>
        <strain evidence="2">2943</strain>
    </source>
</reference>
<accession>A0A937F966</accession>
<dbReference type="Proteomes" id="UP000659388">
    <property type="component" value="Unassembled WGS sequence"/>
</dbReference>
<feature type="signal peptide" evidence="1">
    <location>
        <begin position="1"/>
        <end position="20"/>
    </location>
</feature>
<proteinExistence type="predicted"/>
<gene>
    <name evidence="2" type="ORF">JL102_15365</name>
</gene>
<evidence type="ECO:0000313" key="2">
    <source>
        <dbReference type="EMBL" id="MBL3657526.1"/>
    </source>
</evidence>
<keyword evidence="1" id="KW-0732">Signal</keyword>
<protein>
    <recommendedName>
        <fullName evidence="4">Secreted protein</fullName>
    </recommendedName>
</protein>
<feature type="chain" id="PRO_5037358136" description="Secreted protein" evidence="1">
    <location>
        <begin position="21"/>
        <end position="51"/>
    </location>
</feature>
<dbReference type="RefSeq" id="WP_202245314.1">
    <property type="nucleotide sequence ID" value="NZ_JAESIY010000008.1"/>
</dbReference>
<name>A0A937F966_9BACT</name>
<evidence type="ECO:0000256" key="1">
    <source>
        <dbReference type="SAM" id="SignalP"/>
    </source>
</evidence>
<evidence type="ECO:0008006" key="4">
    <source>
        <dbReference type="Google" id="ProtNLM"/>
    </source>
</evidence>
<dbReference type="AlphaFoldDB" id="A0A937F966"/>